<protein>
    <recommendedName>
        <fullName evidence="11">Homeobox domain-containing protein</fullName>
    </recommendedName>
</protein>
<keyword evidence="5" id="KW-0804">Transcription</keyword>
<dbReference type="InterPro" id="IPR001356">
    <property type="entry name" value="HD"/>
</dbReference>
<evidence type="ECO:0000259" key="11">
    <source>
        <dbReference type="PROSITE" id="PS50071"/>
    </source>
</evidence>
<feature type="non-terminal residue" evidence="12">
    <location>
        <position position="180"/>
    </location>
</feature>
<evidence type="ECO:0000256" key="5">
    <source>
        <dbReference type="ARBA" id="ARBA00023163"/>
    </source>
</evidence>
<dbReference type="GO" id="GO:0000981">
    <property type="term" value="F:DNA-binding transcription factor activity, RNA polymerase II-specific"/>
    <property type="evidence" value="ECO:0007669"/>
    <property type="project" value="InterPro"/>
</dbReference>
<feature type="compositionally biased region" description="Acidic residues" evidence="10">
    <location>
        <begin position="32"/>
        <end position="43"/>
    </location>
</feature>
<keyword evidence="3 8" id="KW-0238">DNA-binding</keyword>
<dbReference type="Pfam" id="PF00046">
    <property type="entry name" value="Homeodomain"/>
    <property type="match status" value="1"/>
</dbReference>
<dbReference type="CDD" id="cd00086">
    <property type="entry name" value="homeodomain"/>
    <property type="match status" value="1"/>
</dbReference>
<evidence type="ECO:0000256" key="9">
    <source>
        <dbReference type="RuleBase" id="RU000682"/>
    </source>
</evidence>
<dbReference type="PANTHER" id="PTHR46110:SF3">
    <property type="entry name" value="HOMEOBOX PROTEIN HMX"/>
    <property type="match status" value="1"/>
</dbReference>
<dbReference type="SMART" id="SM00389">
    <property type="entry name" value="HOX"/>
    <property type="match status" value="1"/>
</dbReference>
<dbReference type="InterPro" id="IPR009057">
    <property type="entry name" value="Homeodomain-like_sf"/>
</dbReference>
<keyword evidence="4 8" id="KW-0371">Homeobox</keyword>
<dbReference type="Proteomes" id="UP001432322">
    <property type="component" value="Unassembled WGS sequence"/>
</dbReference>
<gene>
    <name evidence="12" type="ORF">PFISCL1PPCAC_25030</name>
</gene>
<dbReference type="InterPro" id="IPR051300">
    <property type="entry name" value="HMX_Homeobox_TF"/>
</dbReference>
<comment type="subcellular location">
    <subcellularLocation>
        <location evidence="1 8 9">Nucleus</location>
    </subcellularLocation>
</comment>
<comment type="caution">
    <text evidence="12">The sequence shown here is derived from an EMBL/GenBank/DDBJ whole genome shotgun (WGS) entry which is preliminary data.</text>
</comment>
<dbReference type="PRINTS" id="PR00031">
    <property type="entry name" value="HTHREPRESSR"/>
</dbReference>
<reference evidence="12" key="1">
    <citation type="submission" date="2023-10" db="EMBL/GenBank/DDBJ databases">
        <title>Genome assembly of Pristionchus species.</title>
        <authorList>
            <person name="Yoshida K."/>
            <person name="Sommer R.J."/>
        </authorList>
    </citation>
    <scope>NUCLEOTIDE SEQUENCE</scope>
    <source>
        <strain evidence="12">RS5133</strain>
    </source>
</reference>
<dbReference type="InterPro" id="IPR000047">
    <property type="entry name" value="HTH_motif"/>
</dbReference>
<evidence type="ECO:0000256" key="7">
    <source>
        <dbReference type="ARBA" id="ARBA00038165"/>
    </source>
</evidence>
<evidence type="ECO:0000256" key="3">
    <source>
        <dbReference type="ARBA" id="ARBA00023125"/>
    </source>
</evidence>
<feature type="compositionally biased region" description="Polar residues" evidence="10">
    <location>
        <begin position="1"/>
        <end position="11"/>
    </location>
</feature>
<dbReference type="Gene3D" id="1.10.10.60">
    <property type="entry name" value="Homeodomain-like"/>
    <property type="match status" value="1"/>
</dbReference>
<feature type="compositionally biased region" description="Basic and acidic residues" evidence="10">
    <location>
        <begin position="12"/>
        <end position="31"/>
    </location>
</feature>
<dbReference type="GO" id="GO:0000977">
    <property type="term" value="F:RNA polymerase II transcription regulatory region sequence-specific DNA binding"/>
    <property type="evidence" value="ECO:0007669"/>
    <property type="project" value="TreeGrafter"/>
</dbReference>
<proteinExistence type="inferred from homology"/>
<evidence type="ECO:0000256" key="4">
    <source>
        <dbReference type="ARBA" id="ARBA00023155"/>
    </source>
</evidence>
<dbReference type="InterPro" id="IPR017970">
    <property type="entry name" value="Homeobox_CS"/>
</dbReference>
<dbReference type="GO" id="GO:0005634">
    <property type="term" value="C:nucleus"/>
    <property type="evidence" value="ECO:0007669"/>
    <property type="project" value="UniProtKB-SubCell"/>
</dbReference>
<feature type="region of interest" description="Disordered" evidence="10">
    <location>
        <begin position="1"/>
        <end position="49"/>
    </location>
</feature>
<sequence>DHTGTQSIVSTHSDDGTTSRRSAESTSHGDSEMDEERTEEMDNCLDLSESKKKKTRTVFSRLQVSQLEHTFNNKCYLSPKERAALAHNLNLTETQVKIWFQNRRNKFKRTASVGESAAMHMQHPPFLGSAAVAAMMNTNAAGAARDIKLQLPVSLPSTILTPGDVPMGILPPSCMDPATL</sequence>
<evidence type="ECO:0000313" key="13">
    <source>
        <dbReference type="Proteomes" id="UP001432322"/>
    </source>
</evidence>
<keyword evidence="2" id="KW-0805">Transcription regulation</keyword>
<evidence type="ECO:0000256" key="2">
    <source>
        <dbReference type="ARBA" id="ARBA00023015"/>
    </source>
</evidence>
<evidence type="ECO:0000256" key="1">
    <source>
        <dbReference type="ARBA" id="ARBA00004123"/>
    </source>
</evidence>
<dbReference type="PRINTS" id="PR00024">
    <property type="entry name" value="HOMEOBOX"/>
</dbReference>
<dbReference type="InterPro" id="IPR020479">
    <property type="entry name" value="HD_metazoa"/>
</dbReference>
<name>A0AAV5WU04_9BILA</name>
<accession>A0AAV5WU04</accession>
<feature type="DNA-binding region" description="Homeobox" evidence="8">
    <location>
        <begin position="52"/>
        <end position="111"/>
    </location>
</feature>
<comment type="similarity">
    <text evidence="7">Belongs to the HMX homeobox family.</text>
</comment>
<keyword evidence="13" id="KW-1185">Reference proteome</keyword>
<dbReference type="PANTHER" id="PTHR46110">
    <property type="entry name" value="HOMEOBOX PROTEIN HMX"/>
    <property type="match status" value="1"/>
</dbReference>
<dbReference type="PROSITE" id="PS00027">
    <property type="entry name" value="HOMEOBOX_1"/>
    <property type="match status" value="1"/>
</dbReference>
<dbReference type="AlphaFoldDB" id="A0AAV5WU04"/>
<evidence type="ECO:0000256" key="8">
    <source>
        <dbReference type="PROSITE-ProRule" id="PRU00108"/>
    </source>
</evidence>
<dbReference type="SUPFAM" id="SSF46689">
    <property type="entry name" value="Homeodomain-like"/>
    <property type="match status" value="1"/>
</dbReference>
<dbReference type="EMBL" id="BTSY01000006">
    <property type="protein sequence ID" value="GMT33733.1"/>
    <property type="molecule type" value="Genomic_DNA"/>
</dbReference>
<organism evidence="12 13">
    <name type="scientific">Pristionchus fissidentatus</name>
    <dbReference type="NCBI Taxonomy" id="1538716"/>
    <lineage>
        <taxon>Eukaryota</taxon>
        <taxon>Metazoa</taxon>
        <taxon>Ecdysozoa</taxon>
        <taxon>Nematoda</taxon>
        <taxon>Chromadorea</taxon>
        <taxon>Rhabditida</taxon>
        <taxon>Rhabditina</taxon>
        <taxon>Diplogasteromorpha</taxon>
        <taxon>Diplogasteroidea</taxon>
        <taxon>Neodiplogasteridae</taxon>
        <taxon>Pristionchus</taxon>
    </lineage>
</organism>
<keyword evidence="6 8" id="KW-0539">Nucleus</keyword>
<dbReference type="PROSITE" id="PS50071">
    <property type="entry name" value="HOMEOBOX_2"/>
    <property type="match status" value="1"/>
</dbReference>
<evidence type="ECO:0000256" key="10">
    <source>
        <dbReference type="SAM" id="MobiDB-lite"/>
    </source>
</evidence>
<feature type="domain" description="Homeobox" evidence="11">
    <location>
        <begin position="50"/>
        <end position="110"/>
    </location>
</feature>
<evidence type="ECO:0000256" key="6">
    <source>
        <dbReference type="ARBA" id="ARBA00023242"/>
    </source>
</evidence>
<feature type="non-terminal residue" evidence="12">
    <location>
        <position position="1"/>
    </location>
</feature>
<evidence type="ECO:0000313" key="12">
    <source>
        <dbReference type="EMBL" id="GMT33733.1"/>
    </source>
</evidence>